<name>A0A6M3KYS2_9ZZZZ</name>
<organism evidence="2">
    <name type="scientific">viral metagenome</name>
    <dbReference type="NCBI Taxonomy" id="1070528"/>
    <lineage>
        <taxon>unclassified sequences</taxon>
        <taxon>metagenomes</taxon>
        <taxon>organismal metagenomes</taxon>
    </lineage>
</organism>
<reference evidence="2" key="1">
    <citation type="submission" date="2020-03" db="EMBL/GenBank/DDBJ databases">
        <title>The deep terrestrial virosphere.</title>
        <authorList>
            <person name="Holmfeldt K."/>
            <person name="Nilsson E."/>
            <person name="Simone D."/>
            <person name="Lopez-Fernandez M."/>
            <person name="Wu X."/>
            <person name="de Brujin I."/>
            <person name="Lundin D."/>
            <person name="Andersson A."/>
            <person name="Bertilsson S."/>
            <person name="Dopson M."/>
        </authorList>
    </citation>
    <scope>NUCLEOTIDE SEQUENCE</scope>
    <source>
        <strain evidence="2">MM415B03008</strain>
    </source>
</reference>
<proteinExistence type="predicted"/>
<evidence type="ECO:0000256" key="1">
    <source>
        <dbReference type="SAM" id="Phobius"/>
    </source>
</evidence>
<accession>A0A6M3KYS2</accession>
<protein>
    <submittedName>
        <fullName evidence="2">Uncharacterized protein</fullName>
    </submittedName>
</protein>
<evidence type="ECO:0000313" key="2">
    <source>
        <dbReference type="EMBL" id="QJA87363.1"/>
    </source>
</evidence>
<keyword evidence="1" id="KW-0812">Transmembrane</keyword>
<sequence length="61" mass="6610">MPTKTDHDMIVEMHTVIFKNGLLEQVRKNTKAIGKLWIAVAVIATSIGGGVYGAIELLKGM</sequence>
<feature type="transmembrane region" description="Helical" evidence="1">
    <location>
        <begin position="36"/>
        <end position="55"/>
    </location>
</feature>
<dbReference type="EMBL" id="MT142700">
    <property type="protein sequence ID" value="QJA87363.1"/>
    <property type="molecule type" value="Genomic_DNA"/>
</dbReference>
<keyword evidence="1" id="KW-1133">Transmembrane helix</keyword>
<gene>
    <name evidence="2" type="ORF">MM415B03008_0005</name>
</gene>
<keyword evidence="1" id="KW-0472">Membrane</keyword>
<dbReference type="AlphaFoldDB" id="A0A6M3KYS2"/>